<dbReference type="EC" id="2.7.13.3" evidence="3"/>
<evidence type="ECO:0000256" key="6">
    <source>
        <dbReference type="ARBA" id="ARBA00022777"/>
    </source>
</evidence>
<feature type="coiled-coil region" evidence="8">
    <location>
        <begin position="231"/>
        <end position="258"/>
    </location>
</feature>
<evidence type="ECO:0000256" key="7">
    <source>
        <dbReference type="ARBA" id="ARBA00023012"/>
    </source>
</evidence>
<evidence type="ECO:0000256" key="8">
    <source>
        <dbReference type="SAM" id="Coils"/>
    </source>
</evidence>
<dbReference type="PROSITE" id="PS50109">
    <property type="entry name" value="HIS_KIN"/>
    <property type="match status" value="1"/>
</dbReference>
<dbReference type="Pfam" id="PF08448">
    <property type="entry name" value="PAS_4"/>
    <property type="match status" value="1"/>
</dbReference>
<keyword evidence="4" id="KW-0597">Phosphoprotein</keyword>
<evidence type="ECO:0000256" key="1">
    <source>
        <dbReference type="ARBA" id="ARBA00000085"/>
    </source>
</evidence>
<comment type="subcellular location">
    <subcellularLocation>
        <location evidence="2">Membrane</location>
    </subcellularLocation>
</comment>
<dbReference type="InterPro" id="IPR005467">
    <property type="entry name" value="His_kinase_dom"/>
</dbReference>
<dbReference type="SUPFAM" id="SSF47384">
    <property type="entry name" value="Homodimeric domain of signal transducing histidine kinase"/>
    <property type="match status" value="1"/>
</dbReference>
<dbReference type="GO" id="GO:0000155">
    <property type="term" value="F:phosphorelay sensor kinase activity"/>
    <property type="evidence" value="ECO:0007669"/>
    <property type="project" value="InterPro"/>
</dbReference>
<dbReference type="InterPro" id="IPR036097">
    <property type="entry name" value="HisK_dim/P_sf"/>
</dbReference>
<organism evidence="12">
    <name type="scientific">Moorena producens (strain JHB)</name>
    <dbReference type="NCBI Taxonomy" id="1454205"/>
    <lineage>
        <taxon>Bacteria</taxon>
        <taxon>Bacillati</taxon>
        <taxon>Cyanobacteriota</taxon>
        <taxon>Cyanophyceae</taxon>
        <taxon>Coleofasciculales</taxon>
        <taxon>Coleofasciculaceae</taxon>
        <taxon>Moorena</taxon>
    </lineage>
</organism>
<dbReference type="EMBL" id="CP017708">
    <property type="protein sequence ID" value="WAN69873.1"/>
    <property type="molecule type" value="Genomic_DNA"/>
</dbReference>
<comment type="catalytic activity">
    <reaction evidence="1">
        <text>ATP + protein L-histidine = ADP + protein N-phospho-L-histidine.</text>
        <dbReference type="EC" id="2.7.13.3"/>
    </reaction>
</comment>
<dbReference type="SMART" id="SM00388">
    <property type="entry name" value="HisKA"/>
    <property type="match status" value="1"/>
</dbReference>
<dbReference type="InterPro" id="IPR003594">
    <property type="entry name" value="HATPase_dom"/>
</dbReference>
<dbReference type="PROSITE" id="PS50885">
    <property type="entry name" value="HAMP"/>
    <property type="match status" value="1"/>
</dbReference>
<dbReference type="Proteomes" id="UP000176944">
    <property type="component" value="Chromosome"/>
</dbReference>
<dbReference type="InterPro" id="IPR035965">
    <property type="entry name" value="PAS-like_dom_sf"/>
</dbReference>
<reference evidence="12" key="1">
    <citation type="journal article" date="2017" name="Proc. Natl. Acad. Sci. U.S.A.">
        <title>Comparative genomics uncovers the prolific and distinctive metabolic potential of the cyanobacterial genus Moorea.</title>
        <authorList>
            <person name="Leao T."/>
            <person name="Castelao G."/>
            <person name="Korobeynikov A."/>
            <person name="Monroe E.A."/>
            <person name="Podell S."/>
            <person name="Glukhov E."/>
            <person name="Allen E.E."/>
            <person name="Gerwick W.H."/>
            <person name="Gerwick L."/>
        </authorList>
    </citation>
    <scope>NUCLEOTIDE SEQUENCE</scope>
    <source>
        <strain evidence="12">JHB</strain>
    </source>
</reference>
<dbReference type="InterPro" id="IPR036890">
    <property type="entry name" value="HATPase_C_sf"/>
</dbReference>
<dbReference type="InterPro" id="IPR003661">
    <property type="entry name" value="HisK_dim/P_dom"/>
</dbReference>
<keyword evidence="9" id="KW-0472">Membrane</keyword>
<dbReference type="Pfam" id="PF00672">
    <property type="entry name" value="HAMP"/>
    <property type="match status" value="1"/>
</dbReference>
<keyword evidence="8" id="KW-0175">Coiled coil</keyword>
<dbReference type="Gene3D" id="3.30.565.10">
    <property type="entry name" value="Histidine kinase-like ATPase, C-terminal domain"/>
    <property type="match status" value="1"/>
</dbReference>
<dbReference type="GO" id="GO:0005524">
    <property type="term" value="F:ATP binding"/>
    <property type="evidence" value="ECO:0007669"/>
    <property type="project" value="UniProtKB-KW"/>
</dbReference>
<keyword evidence="5" id="KW-0808">Transferase</keyword>
<feature type="transmembrane region" description="Helical" evidence="9">
    <location>
        <begin position="15"/>
        <end position="35"/>
    </location>
</feature>
<evidence type="ECO:0000256" key="2">
    <source>
        <dbReference type="ARBA" id="ARBA00004370"/>
    </source>
</evidence>
<dbReference type="Gene3D" id="3.30.450.20">
    <property type="entry name" value="PAS domain"/>
    <property type="match status" value="1"/>
</dbReference>
<dbReference type="PRINTS" id="PR00344">
    <property type="entry name" value="BCTRLSENSOR"/>
</dbReference>
<keyword evidence="6" id="KW-0418">Kinase</keyword>
<evidence type="ECO:0000259" key="11">
    <source>
        <dbReference type="PROSITE" id="PS50885"/>
    </source>
</evidence>
<name>A0A9Q9UWH5_MOOP1</name>
<dbReference type="PANTHER" id="PTHR43047:SF72">
    <property type="entry name" value="OSMOSENSING HISTIDINE PROTEIN KINASE SLN1"/>
    <property type="match status" value="1"/>
</dbReference>
<dbReference type="Pfam" id="PF00512">
    <property type="entry name" value="HisKA"/>
    <property type="match status" value="1"/>
</dbReference>
<feature type="domain" description="HAMP" evidence="11">
    <location>
        <begin position="194"/>
        <end position="246"/>
    </location>
</feature>
<dbReference type="InterPro" id="IPR004358">
    <property type="entry name" value="Sig_transdc_His_kin-like_C"/>
</dbReference>
<keyword evidence="7" id="KW-0902">Two-component regulatory system</keyword>
<keyword evidence="9" id="KW-1133">Transmembrane helix</keyword>
<gene>
    <name evidence="12" type="ORF">BJP36_37935</name>
</gene>
<dbReference type="CDD" id="cd00082">
    <property type="entry name" value="HisKA"/>
    <property type="match status" value="1"/>
</dbReference>
<dbReference type="Gene3D" id="6.10.340.10">
    <property type="match status" value="1"/>
</dbReference>
<dbReference type="SMART" id="SM00387">
    <property type="entry name" value="HATPase_c"/>
    <property type="match status" value="1"/>
</dbReference>
<proteinExistence type="predicted"/>
<dbReference type="CDD" id="cd16922">
    <property type="entry name" value="HATPase_EvgS-ArcB-TorS-like"/>
    <property type="match status" value="1"/>
</dbReference>
<dbReference type="CDD" id="cd06225">
    <property type="entry name" value="HAMP"/>
    <property type="match status" value="1"/>
</dbReference>
<dbReference type="SMART" id="SM00304">
    <property type="entry name" value="HAMP"/>
    <property type="match status" value="1"/>
</dbReference>
<dbReference type="SUPFAM" id="SSF55874">
    <property type="entry name" value="ATPase domain of HSP90 chaperone/DNA topoisomerase II/histidine kinase"/>
    <property type="match status" value="1"/>
</dbReference>
<dbReference type="SUPFAM" id="SSF158472">
    <property type="entry name" value="HAMP domain-like"/>
    <property type="match status" value="1"/>
</dbReference>
<dbReference type="AlphaFoldDB" id="A0A9Q9UWH5"/>
<dbReference type="InterPro" id="IPR003660">
    <property type="entry name" value="HAMP_dom"/>
</dbReference>
<evidence type="ECO:0000256" key="4">
    <source>
        <dbReference type="ARBA" id="ARBA00022553"/>
    </source>
</evidence>
<dbReference type="GO" id="GO:0005886">
    <property type="term" value="C:plasma membrane"/>
    <property type="evidence" value="ECO:0007669"/>
    <property type="project" value="TreeGrafter"/>
</dbReference>
<dbReference type="GO" id="GO:0009927">
    <property type="term" value="F:histidine phosphotransfer kinase activity"/>
    <property type="evidence" value="ECO:0007669"/>
    <property type="project" value="TreeGrafter"/>
</dbReference>
<feature type="domain" description="Histidine kinase" evidence="10">
    <location>
        <begin position="395"/>
        <end position="657"/>
    </location>
</feature>
<dbReference type="Gene3D" id="1.10.287.130">
    <property type="match status" value="1"/>
</dbReference>
<reference evidence="12" key="2">
    <citation type="submission" date="2022-10" db="EMBL/GenBank/DDBJ databases">
        <authorList>
            <person name="Ngo T.-E."/>
        </authorList>
    </citation>
    <scope>NUCLEOTIDE SEQUENCE</scope>
    <source>
        <strain evidence="12">JHB</strain>
    </source>
</reference>
<evidence type="ECO:0000256" key="5">
    <source>
        <dbReference type="ARBA" id="ARBA00022679"/>
    </source>
</evidence>
<dbReference type="PANTHER" id="PTHR43047">
    <property type="entry name" value="TWO-COMPONENT HISTIDINE PROTEIN KINASE"/>
    <property type="match status" value="1"/>
</dbReference>
<protein>
    <recommendedName>
        <fullName evidence="3">histidine kinase</fullName>
        <ecNumber evidence="3">2.7.13.3</ecNumber>
    </recommendedName>
</protein>
<sequence>MGRFSWRQWPLATKLTMTMTSLVIVAVASVTMLSLHREQETFRKELKQQANLLLNTLILVTADALYLADADSLEQVMEQLGDQGLVEEGFIYQKDGRIVAKADAVDGQVYSIKSDTVGEKLLRLKPDKIYVEWDADQLTVGKAVILGNQTVGAISVGLSTAPLNNKIAAVRNQGLVVAVTAAAAGTLLALLLSRSITEPLQQMTAATQRLADGDLNQKITVHTKDELAMLADSFNRMTSRLRKVIENLEQRAEALRQSEGKNLALLNAIPDLMLHFSHDGIFLDYKAARNHSSFGFGDQVLGKTVYNVLPQGIAQLYISNVQQALETGEIQIFEHERFVNGQRRHFEARIVVSGDNEVLTIVRDITENKLAQIELQQAKEAAEEANHAKSAFMASMSHELRTPLNGILGLSQLLWEDAEELGYDEFVSDLKEIWNSGTHLLTLISDVLDISKIEAGKMNLYLESFDITTLIVELESLAKPLMQKKNNSLKISSADSLGTMVADRTKLKQVLLNLLSNAAKFTETGTITFSIKREGSHHRNGKNELILELSQPYSRSSSASYTTIDLPTSPNTLANLESDHWLIFSVADTGIGMTPEQLNKVFQPFTQADNSTTKKYGGTGLGLSISQRFCDMMGCQITVESEIGVGSTFTIRCPAVVNDPKAETPKG</sequence>
<dbReference type="InterPro" id="IPR013656">
    <property type="entry name" value="PAS_4"/>
</dbReference>
<accession>A0A9Q9UWH5</accession>
<evidence type="ECO:0000256" key="9">
    <source>
        <dbReference type="SAM" id="Phobius"/>
    </source>
</evidence>
<feature type="transmembrane region" description="Helical" evidence="9">
    <location>
        <begin position="174"/>
        <end position="193"/>
    </location>
</feature>
<dbReference type="Pfam" id="PF02518">
    <property type="entry name" value="HATPase_c"/>
    <property type="match status" value="1"/>
</dbReference>
<evidence type="ECO:0000313" key="12">
    <source>
        <dbReference type="EMBL" id="WAN69873.1"/>
    </source>
</evidence>
<evidence type="ECO:0000256" key="3">
    <source>
        <dbReference type="ARBA" id="ARBA00012438"/>
    </source>
</evidence>
<keyword evidence="12" id="KW-0547">Nucleotide-binding</keyword>
<keyword evidence="9" id="KW-0812">Transmembrane</keyword>
<dbReference type="SUPFAM" id="SSF55785">
    <property type="entry name" value="PYP-like sensor domain (PAS domain)"/>
    <property type="match status" value="1"/>
</dbReference>
<evidence type="ECO:0000259" key="10">
    <source>
        <dbReference type="PROSITE" id="PS50109"/>
    </source>
</evidence>
<keyword evidence="12" id="KW-0067">ATP-binding</keyword>